<dbReference type="Gene3D" id="1.10.530.10">
    <property type="match status" value="1"/>
</dbReference>
<name>A0A3R0PZV9_SALER</name>
<gene>
    <name evidence="3" type="ORF">DTA53_16030</name>
</gene>
<dbReference type="GO" id="GO:0004568">
    <property type="term" value="F:chitinase activity"/>
    <property type="evidence" value="ECO:0007669"/>
    <property type="project" value="InterPro"/>
</dbReference>
<dbReference type="Pfam" id="PF00182">
    <property type="entry name" value="Glyco_hydro_19"/>
    <property type="match status" value="1"/>
</dbReference>
<dbReference type="SUPFAM" id="SSF53955">
    <property type="entry name" value="Lysozyme-like"/>
    <property type="match status" value="1"/>
</dbReference>
<dbReference type="GO" id="GO:0006032">
    <property type="term" value="P:chitin catabolic process"/>
    <property type="evidence" value="ECO:0007669"/>
    <property type="project" value="InterPro"/>
</dbReference>
<dbReference type="GO" id="GO:0005509">
    <property type="term" value="F:calcium ion binding"/>
    <property type="evidence" value="ECO:0007669"/>
    <property type="project" value="InterPro"/>
</dbReference>
<dbReference type="PROSITE" id="PS50222">
    <property type="entry name" value="EF_HAND_2"/>
    <property type="match status" value="1"/>
</dbReference>
<organism evidence="3">
    <name type="scientific">Salmonella enterica</name>
    <name type="common">Salmonella choleraesuis</name>
    <dbReference type="NCBI Taxonomy" id="28901"/>
    <lineage>
        <taxon>Bacteria</taxon>
        <taxon>Pseudomonadati</taxon>
        <taxon>Pseudomonadota</taxon>
        <taxon>Gammaproteobacteria</taxon>
        <taxon>Enterobacterales</taxon>
        <taxon>Enterobacteriaceae</taxon>
        <taxon>Salmonella</taxon>
    </lineage>
</organism>
<dbReference type="InterPro" id="IPR000726">
    <property type="entry name" value="Glyco_hydro_19_cat"/>
</dbReference>
<dbReference type="AlphaFoldDB" id="A0A3R0PZV9"/>
<sequence>MKISYPIRDKDGKKFRSLEEIMRLIDAEPHGTWLLGGNGLWHGAVHISDVSNPRSALTPDTLSTGEPLPLQFMADGIIAAYRINNDYLKAPWKGQELRYSSTFVLVKSLCQPDPQKEKSWLEFYSLYMHLAPVKDYPASPYYKVRDGHSGIQLREYTDGQYGLPDGQETGETRRYKAPRSTGKSLSEKDRFVSSRTGRFYVTKGEQPTLMTFGLVRLLNGETAGNEQYWVTLDPELMEPDGEIQALMPAWMQKAKERGVFNSVQTVEETDEWKVSAGTPVGFMGCEEYPGGESGQIQREWFVHLEVLSADPKMPAFLSNPEGVKGEKRTVLAPKGKILYSRQTTEGQETFTATSATLGAQYTLSQKATMPVMDESKQWWFNITGSGWLPEKDVAEVGQYDLLRLGFQPLEENSSGDMTKSPYEGWVPEAFGAVSLAAEQGDEWYEQVPPFYRDLMVKMDGDRDGKVTEEEIRQALVVRDPLVRNVVNRLVVKHHSEWCRGRSTGRWEGFYKDLDTDEVAYCEKWQTDQEWISEVSPFNNDEPVWHFHPVVFLDALRSPPELINVSDFLAIYTKEHISFAPQRSGTLSQKSYDNLEKLLDNINIYYSNTLEYRPNLYKLSYMLATVRHETYDYIDVEYFSEGSEIGSVSYFNKYDPELASTQEKRNGAIANGNTNQGDGYKYRGRGCVHLTWKNNYKKAKEKFGVDFVNNPDLAGDFIYAVPIMVWGMEEGVFTGLKISSYIREGNIDYEKARKVINGSDQKELIASYARKFQSIMEETSTASKEF</sequence>
<evidence type="ECO:0000259" key="2">
    <source>
        <dbReference type="PROSITE" id="PS50222"/>
    </source>
</evidence>
<evidence type="ECO:0000256" key="1">
    <source>
        <dbReference type="SAM" id="MobiDB-lite"/>
    </source>
</evidence>
<feature type="region of interest" description="Disordered" evidence="1">
    <location>
        <begin position="157"/>
        <end position="183"/>
    </location>
</feature>
<feature type="domain" description="EF-hand" evidence="2">
    <location>
        <begin position="446"/>
        <end position="481"/>
    </location>
</feature>
<dbReference type="GO" id="GO:0016998">
    <property type="term" value="P:cell wall macromolecule catabolic process"/>
    <property type="evidence" value="ECO:0007669"/>
    <property type="project" value="InterPro"/>
</dbReference>
<dbReference type="InterPro" id="IPR002048">
    <property type="entry name" value="EF_hand_dom"/>
</dbReference>
<protein>
    <submittedName>
        <fullName evidence="3">Chitinase</fullName>
    </submittedName>
</protein>
<dbReference type="InterPro" id="IPR018247">
    <property type="entry name" value="EF_Hand_1_Ca_BS"/>
</dbReference>
<dbReference type="Proteomes" id="UP000885264">
    <property type="component" value="Unassembled WGS sequence"/>
</dbReference>
<dbReference type="EMBL" id="RTRY01000015">
    <property type="protein sequence ID" value="MJX48353.1"/>
    <property type="molecule type" value="Genomic_DNA"/>
</dbReference>
<dbReference type="InterPro" id="IPR023346">
    <property type="entry name" value="Lysozyme-like_dom_sf"/>
</dbReference>
<evidence type="ECO:0000313" key="3">
    <source>
        <dbReference type="EMBL" id="MJX48353.1"/>
    </source>
</evidence>
<proteinExistence type="predicted"/>
<comment type="caution">
    <text evidence="3">The sequence shown here is derived from an EMBL/GenBank/DDBJ whole genome shotgun (WGS) entry which is preliminary data.</text>
</comment>
<dbReference type="PROSITE" id="PS00018">
    <property type="entry name" value="EF_HAND_1"/>
    <property type="match status" value="1"/>
</dbReference>
<accession>A0A3R0PZV9</accession>
<reference evidence="3" key="1">
    <citation type="submission" date="2018-07" db="EMBL/GenBank/DDBJ databases">
        <authorList>
            <consortium name="GenomeTrakr network: Whole genome sequencing for foodborne pathogen traceback"/>
        </authorList>
    </citation>
    <scope>NUCLEOTIDE SEQUENCE [LARGE SCALE GENOMIC DNA]</scope>
    <source>
        <strain evidence="3">FDA00013282</strain>
    </source>
</reference>